<protein>
    <submittedName>
        <fullName evidence="9">Uncharacterized protein</fullName>
    </submittedName>
</protein>
<keyword evidence="5" id="KW-0175">Coiled coil</keyword>
<evidence type="ECO:0000256" key="4">
    <source>
        <dbReference type="PROSITE-ProRule" id="PRU00035"/>
    </source>
</evidence>
<dbReference type="PROSITE" id="PS51525">
    <property type="entry name" value="NET"/>
    <property type="match status" value="1"/>
</dbReference>
<evidence type="ECO:0000259" key="7">
    <source>
        <dbReference type="PROSITE" id="PS50014"/>
    </source>
</evidence>
<keyword evidence="10" id="KW-1185">Reference proteome</keyword>
<feature type="region of interest" description="Disordered" evidence="6">
    <location>
        <begin position="399"/>
        <end position="459"/>
    </location>
</feature>
<dbReference type="PANTHER" id="PTHR45926">
    <property type="entry name" value="OSJNBA0053K19.4 PROTEIN"/>
    <property type="match status" value="1"/>
</dbReference>
<organism evidence="9 10">
    <name type="scientific">Sphagnum troendelagicum</name>
    <dbReference type="NCBI Taxonomy" id="128251"/>
    <lineage>
        <taxon>Eukaryota</taxon>
        <taxon>Viridiplantae</taxon>
        <taxon>Streptophyta</taxon>
        <taxon>Embryophyta</taxon>
        <taxon>Bryophyta</taxon>
        <taxon>Sphagnophytina</taxon>
        <taxon>Sphagnopsida</taxon>
        <taxon>Sphagnales</taxon>
        <taxon>Sphagnaceae</taxon>
        <taxon>Sphagnum</taxon>
    </lineage>
</organism>
<dbReference type="InterPro" id="IPR001487">
    <property type="entry name" value="Bromodomain"/>
</dbReference>
<gene>
    <name evidence="9" type="ORF">CSSPTR1EN2_LOCUS4186</name>
</gene>
<evidence type="ECO:0000259" key="8">
    <source>
        <dbReference type="PROSITE" id="PS51525"/>
    </source>
</evidence>
<dbReference type="SUPFAM" id="SSF47370">
    <property type="entry name" value="Bromodomain"/>
    <property type="match status" value="1"/>
</dbReference>
<reference evidence="9" key="1">
    <citation type="submission" date="2024-02" db="EMBL/GenBank/DDBJ databases">
        <authorList>
            <consortium name="ELIXIR-Norway"/>
            <consortium name="Elixir Norway"/>
        </authorList>
    </citation>
    <scope>NUCLEOTIDE SEQUENCE</scope>
</reference>
<dbReference type="InterPro" id="IPR036427">
    <property type="entry name" value="Bromodomain-like_sf"/>
</dbReference>
<evidence type="ECO:0000256" key="2">
    <source>
        <dbReference type="ARBA" id="ARBA00023117"/>
    </source>
</evidence>
<dbReference type="SMART" id="SM00297">
    <property type="entry name" value="BROMO"/>
    <property type="match status" value="1"/>
</dbReference>
<evidence type="ECO:0000256" key="1">
    <source>
        <dbReference type="ARBA" id="ARBA00023015"/>
    </source>
</evidence>
<evidence type="ECO:0000256" key="5">
    <source>
        <dbReference type="SAM" id="Coils"/>
    </source>
</evidence>
<feature type="compositionally biased region" description="Low complexity" evidence="6">
    <location>
        <begin position="412"/>
        <end position="438"/>
    </location>
</feature>
<dbReference type="Pfam" id="PF00439">
    <property type="entry name" value="Bromodomain"/>
    <property type="match status" value="1"/>
</dbReference>
<sequence length="459" mass="50715">MASALVFTHDRHRNEHMKKGPKLNKVDAYPSEESPYLKRKSMSLNQDGIKPLQPGGGSTQTLTIASLSSVERRDLRKKLKLDLVEVKRILTRIEAKLEYLQQEPLDDRRDVDCGTLLKKLMGHKHAWVFNKPVDAEDWGILDYYTVIKKPMDLGTVKKKLESGYYTSPTGMADDVRLTFSNAMTYNPPGNDVYVMASTLGSTFEKLWKDIARKLVVEQQVGDSAGMVVHKDGRLNLEQQGLQDDDVGRKVQSNLPRLRRAPVGRAVMQAKPKPTDVVKRPMTFEEKEKLSKQMESLPEEKLVRVIEIMRKRHPEIGEDNEEVEVDIESIDNETLWELERFISNYMKSKGKKAKVASGKTLQTSQVDNLNQAMLINALGEDAGEEDVDIDDDLAPAQFAPVEIDKDGVGADGEGSSSGDSSDSGSGSSDSDSDSSSGSESEAEDAQGGGTVAKAVTGDKV</sequence>
<evidence type="ECO:0000256" key="3">
    <source>
        <dbReference type="ARBA" id="ARBA00023163"/>
    </source>
</evidence>
<evidence type="ECO:0000313" key="9">
    <source>
        <dbReference type="EMBL" id="CAK9197862.1"/>
    </source>
</evidence>
<feature type="domain" description="Bromo" evidence="7">
    <location>
        <begin position="121"/>
        <end position="193"/>
    </location>
</feature>
<dbReference type="Pfam" id="PF17035">
    <property type="entry name" value="BET"/>
    <property type="match status" value="1"/>
</dbReference>
<dbReference type="EMBL" id="OZ019903">
    <property type="protein sequence ID" value="CAK9197862.1"/>
    <property type="molecule type" value="Genomic_DNA"/>
</dbReference>
<dbReference type="InterPro" id="IPR027353">
    <property type="entry name" value="NET_dom"/>
</dbReference>
<dbReference type="Gene3D" id="1.20.920.10">
    <property type="entry name" value="Bromodomain-like"/>
    <property type="match status" value="1"/>
</dbReference>
<accession>A0ABP0TJ28</accession>
<keyword evidence="3" id="KW-0804">Transcription</keyword>
<keyword evidence="1" id="KW-0805">Transcription regulation</keyword>
<dbReference type="Gene3D" id="1.20.1270.220">
    <property type="match status" value="1"/>
</dbReference>
<feature type="coiled-coil region" evidence="5">
    <location>
        <begin position="76"/>
        <end position="103"/>
    </location>
</feature>
<dbReference type="Proteomes" id="UP001497512">
    <property type="component" value="Chromosome 11"/>
</dbReference>
<dbReference type="PROSITE" id="PS50014">
    <property type="entry name" value="BROMODOMAIN_2"/>
    <property type="match status" value="1"/>
</dbReference>
<feature type="domain" description="NET" evidence="8">
    <location>
        <begin position="271"/>
        <end position="352"/>
    </location>
</feature>
<keyword evidence="2 4" id="KW-0103">Bromodomain</keyword>
<evidence type="ECO:0000256" key="6">
    <source>
        <dbReference type="SAM" id="MobiDB-lite"/>
    </source>
</evidence>
<proteinExistence type="predicted"/>
<name>A0ABP0TJ28_9BRYO</name>
<evidence type="ECO:0000313" key="10">
    <source>
        <dbReference type="Proteomes" id="UP001497512"/>
    </source>
</evidence>
<feature type="region of interest" description="Disordered" evidence="6">
    <location>
        <begin position="1"/>
        <end position="35"/>
    </location>
</feature>
<dbReference type="InterPro" id="IPR038336">
    <property type="entry name" value="NET_sf"/>
</dbReference>
<dbReference type="PRINTS" id="PR00503">
    <property type="entry name" value="BROMODOMAIN"/>
</dbReference>